<sequence length="82" mass="9625">MDFGWTADHNAHRGMREMDLERLNRHRDADDAFQLFKFSSTGSADGLYNSSFFSFFSLLPPFLFPLLAWPQDSHIKTQYNVY</sequence>
<organism evidence="2 3">
    <name type="scientific">Hermanssonia centrifuga</name>
    <dbReference type="NCBI Taxonomy" id="98765"/>
    <lineage>
        <taxon>Eukaryota</taxon>
        <taxon>Fungi</taxon>
        <taxon>Dikarya</taxon>
        <taxon>Basidiomycota</taxon>
        <taxon>Agaricomycotina</taxon>
        <taxon>Agaricomycetes</taxon>
        <taxon>Polyporales</taxon>
        <taxon>Meruliaceae</taxon>
        <taxon>Hermanssonia</taxon>
    </lineage>
</organism>
<gene>
    <name evidence="2" type="ORF">PHLCEN_2v8456</name>
</gene>
<dbReference type="Proteomes" id="UP000186601">
    <property type="component" value="Unassembled WGS sequence"/>
</dbReference>
<protein>
    <submittedName>
        <fullName evidence="2">Uncharacterized protein</fullName>
    </submittedName>
</protein>
<proteinExistence type="predicted"/>
<dbReference type="AlphaFoldDB" id="A0A2R6NTK5"/>
<evidence type="ECO:0000313" key="3">
    <source>
        <dbReference type="Proteomes" id="UP000186601"/>
    </source>
</evidence>
<feature type="transmembrane region" description="Helical" evidence="1">
    <location>
        <begin position="47"/>
        <end position="69"/>
    </location>
</feature>
<keyword evidence="3" id="KW-1185">Reference proteome</keyword>
<keyword evidence="1" id="KW-0472">Membrane</keyword>
<reference evidence="2 3" key="1">
    <citation type="submission" date="2018-02" db="EMBL/GenBank/DDBJ databases">
        <title>Genome sequence of the basidiomycete white-rot fungus Phlebia centrifuga.</title>
        <authorList>
            <person name="Granchi Z."/>
            <person name="Peng M."/>
            <person name="de Vries R.P."/>
            <person name="Hilden K."/>
            <person name="Makela M.R."/>
            <person name="Grigoriev I."/>
            <person name="Riley R."/>
        </authorList>
    </citation>
    <scope>NUCLEOTIDE SEQUENCE [LARGE SCALE GENOMIC DNA]</scope>
    <source>
        <strain evidence="2 3">FBCC195</strain>
    </source>
</reference>
<keyword evidence="1" id="KW-1133">Transmembrane helix</keyword>
<dbReference type="EMBL" id="MLYV02000846">
    <property type="protein sequence ID" value="PSR76421.1"/>
    <property type="molecule type" value="Genomic_DNA"/>
</dbReference>
<accession>A0A2R6NTK5</accession>
<evidence type="ECO:0000313" key="2">
    <source>
        <dbReference type="EMBL" id="PSR76421.1"/>
    </source>
</evidence>
<keyword evidence="1" id="KW-0812">Transmembrane</keyword>
<evidence type="ECO:0000256" key="1">
    <source>
        <dbReference type="SAM" id="Phobius"/>
    </source>
</evidence>
<comment type="caution">
    <text evidence="2">The sequence shown here is derived from an EMBL/GenBank/DDBJ whole genome shotgun (WGS) entry which is preliminary data.</text>
</comment>
<name>A0A2R6NTK5_9APHY</name>